<evidence type="ECO:0000313" key="2">
    <source>
        <dbReference type="Proteomes" id="UP000193642"/>
    </source>
</evidence>
<evidence type="ECO:0008006" key="3">
    <source>
        <dbReference type="Google" id="ProtNLM"/>
    </source>
</evidence>
<name>A0A1Y2B2M8_9FUNG</name>
<proteinExistence type="predicted"/>
<dbReference type="AlphaFoldDB" id="A0A1Y2B2M8"/>
<organism evidence="1 2">
    <name type="scientific">Rhizoclosmatium globosum</name>
    <dbReference type="NCBI Taxonomy" id="329046"/>
    <lineage>
        <taxon>Eukaryota</taxon>
        <taxon>Fungi</taxon>
        <taxon>Fungi incertae sedis</taxon>
        <taxon>Chytridiomycota</taxon>
        <taxon>Chytridiomycota incertae sedis</taxon>
        <taxon>Chytridiomycetes</taxon>
        <taxon>Chytridiales</taxon>
        <taxon>Chytriomycetaceae</taxon>
        <taxon>Rhizoclosmatium</taxon>
    </lineage>
</organism>
<comment type="caution">
    <text evidence="1">The sequence shown here is derived from an EMBL/GenBank/DDBJ whole genome shotgun (WGS) entry which is preliminary data.</text>
</comment>
<keyword evidence="2" id="KW-1185">Reference proteome</keyword>
<dbReference type="OrthoDB" id="421671at2759"/>
<accession>A0A1Y2B2M8</accession>
<evidence type="ECO:0000313" key="1">
    <source>
        <dbReference type="EMBL" id="ORY29079.1"/>
    </source>
</evidence>
<protein>
    <recommendedName>
        <fullName evidence="3">Metallo-beta-lactamase domain-containing protein</fullName>
    </recommendedName>
</protein>
<gene>
    <name evidence="1" type="ORF">BCR33DRAFT_745391</name>
</gene>
<sequence length="230" mass="25643">MTNTTTTTNTFTKIKEIAPGCFRLRVPFHFLGLIDVGTHMTFLKLSSGKFLTLSTVDLDPEAKAEVDTLTQNGSLIEAVVATNPFHTLAFEAFYAAYGKGKDVKFYGTPRHLRKYPGIPWAGSVEDEKILKLWEKDVDLRIPLDDAFKVSENPGFVSQLFGARHNEISFHASLLGPAINKTPTAPREFHDWVLQLVKDWDFENMGTCHGGVMIGGAKAELVKCLEKNKRL</sequence>
<reference evidence="1 2" key="1">
    <citation type="submission" date="2016-07" db="EMBL/GenBank/DDBJ databases">
        <title>Pervasive Adenine N6-methylation of Active Genes in Fungi.</title>
        <authorList>
            <consortium name="DOE Joint Genome Institute"/>
            <person name="Mondo S.J."/>
            <person name="Dannebaum R.O."/>
            <person name="Kuo R.C."/>
            <person name="Labutti K."/>
            <person name="Haridas S."/>
            <person name="Kuo A."/>
            <person name="Salamov A."/>
            <person name="Ahrendt S.R."/>
            <person name="Lipzen A."/>
            <person name="Sullivan W."/>
            <person name="Andreopoulos W.B."/>
            <person name="Clum A."/>
            <person name="Lindquist E."/>
            <person name="Daum C."/>
            <person name="Ramamoorthy G.K."/>
            <person name="Gryganskyi A."/>
            <person name="Culley D."/>
            <person name="Magnuson J.K."/>
            <person name="James T.Y."/>
            <person name="O'Malley M.A."/>
            <person name="Stajich J.E."/>
            <person name="Spatafora J.W."/>
            <person name="Visel A."/>
            <person name="Grigoriev I.V."/>
        </authorList>
    </citation>
    <scope>NUCLEOTIDE SEQUENCE [LARGE SCALE GENOMIC DNA]</scope>
    <source>
        <strain evidence="1 2">JEL800</strain>
    </source>
</reference>
<dbReference type="EMBL" id="MCGO01000090">
    <property type="protein sequence ID" value="ORY29079.1"/>
    <property type="molecule type" value="Genomic_DNA"/>
</dbReference>
<dbReference type="Proteomes" id="UP000193642">
    <property type="component" value="Unassembled WGS sequence"/>
</dbReference>